<dbReference type="GO" id="GO:0003735">
    <property type="term" value="F:structural constituent of ribosome"/>
    <property type="evidence" value="ECO:0007669"/>
    <property type="project" value="TreeGrafter"/>
</dbReference>
<dbReference type="Gene3D" id="1.10.10.10">
    <property type="entry name" value="Winged helix-like DNA-binding domain superfamily/Winged helix DNA-binding domain"/>
    <property type="match status" value="1"/>
</dbReference>
<reference evidence="7 8" key="1">
    <citation type="submission" date="2019-05" db="EMBL/GenBank/DDBJ databases">
        <title>The compact genome of Giardia muris reveals important steps in the evolution of intestinal protozoan parasites.</title>
        <authorList>
            <person name="Xu F."/>
            <person name="Jimenez-Gonzalez A."/>
            <person name="Einarsson E."/>
            <person name="Astvaldsson A."/>
            <person name="Peirasmaki D."/>
            <person name="Eckmann L."/>
            <person name="Andersson J.O."/>
            <person name="Svard S.G."/>
            <person name="Jerlstrom-Hultqvist J."/>
        </authorList>
    </citation>
    <scope>NUCLEOTIDE SEQUENCE [LARGE SCALE GENOMIC DNA]</scope>
    <source>
        <strain evidence="7 8">Roberts-Thomson</strain>
    </source>
</reference>
<evidence type="ECO:0000256" key="3">
    <source>
        <dbReference type="ARBA" id="ARBA00022490"/>
    </source>
</evidence>
<keyword evidence="5" id="KW-0687">Ribonucleoprotein</keyword>
<keyword evidence="4 7" id="KW-0689">Ribosomal protein</keyword>
<dbReference type="PANTHER" id="PTHR12146:SF0">
    <property type="entry name" value="RIBOSOMAL PROTEIN S10"/>
    <property type="match status" value="1"/>
</dbReference>
<dbReference type="Pfam" id="PF03501">
    <property type="entry name" value="S10_plectin"/>
    <property type="match status" value="1"/>
</dbReference>
<keyword evidence="8" id="KW-1185">Reference proteome</keyword>
<name>A0A4Z1T4U3_GIAMU</name>
<gene>
    <name evidence="7" type="ORF">GMRT_12469</name>
</gene>
<comment type="caution">
    <text evidence="7">The sequence shown here is derived from an EMBL/GenBank/DDBJ whole genome shotgun (WGS) entry which is preliminary data.</text>
</comment>
<evidence type="ECO:0000259" key="6">
    <source>
        <dbReference type="Pfam" id="PF03501"/>
    </source>
</evidence>
<sequence>MVHIPKAVYKAIYAYLFRNGSLALKEYGRVGEVQAITYINSDGEKCAVKYLHVNCVLKSLESRQYVRDTFAWRHHYYFLTEKGEAFIRSELDLTEDIKPTPFTKKIVEREIPERSDRASRGFRRSD</sequence>
<dbReference type="InterPro" id="IPR005326">
    <property type="entry name" value="Plectin_eS10_N"/>
</dbReference>
<protein>
    <submittedName>
        <fullName evidence="7">Ribosomal protein S10B</fullName>
    </submittedName>
</protein>
<dbReference type="InterPro" id="IPR036388">
    <property type="entry name" value="WH-like_DNA-bd_sf"/>
</dbReference>
<organism evidence="7 8">
    <name type="scientific">Giardia muris</name>
    <dbReference type="NCBI Taxonomy" id="5742"/>
    <lineage>
        <taxon>Eukaryota</taxon>
        <taxon>Metamonada</taxon>
        <taxon>Diplomonadida</taxon>
        <taxon>Hexamitidae</taxon>
        <taxon>Giardiinae</taxon>
        <taxon>Giardia</taxon>
    </lineage>
</organism>
<dbReference type="PANTHER" id="PTHR12146">
    <property type="entry name" value="40S RIBOSOMAL PROTEIN S10"/>
    <property type="match status" value="1"/>
</dbReference>
<proteinExistence type="inferred from homology"/>
<evidence type="ECO:0000256" key="2">
    <source>
        <dbReference type="ARBA" id="ARBA00007278"/>
    </source>
</evidence>
<evidence type="ECO:0000256" key="1">
    <source>
        <dbReference type="ARBA" id="ARBA00004496"/>
    </source>
</evidence>
<dbReference type="AlphaFoldDB" id="A0A4Z1T4U3"/>
<dbReference type="GO" id="GO:0003723">
    <property type="term" value="F:RNA binding"/>
    <property type="evidence" value="ECO:0007669"/>
    <property type="project" value="TreeGrafter"/>
</dbReference>
<comment type="similarity">
    <text evidence="2">Belongs to the eukaryotic ribosomal protein eS10 family.</text>
</comment>
<evidence type="ECO:0000313" key="8">
    <source>
        <dbReference type="Proteomes" id="UP000315496"/>
    </source>
</evidence>
<feature type="domain" description="Plectin/eS10 N-terminal" evidence="6">
    <location>
        <begin position="4"/>
        <end position="104"/>
    </location>
</feature>
<dbReference type="InterPro" id="IPR037447">
    <property type="entry name" value="Ribosomal_eS10"/>
</dbReference>
<dbReference type="OrthoDB" id="5211809at2759"/>
<dbReference type="VEuPathDB" id="GiardiaDB:GMRT_12469"/>
<dbReference type="GO" id="GO:0022627">
    <property type="term" value="C:cytosolic small ribosomal subunit"/>
    <property type="evidence" value="ECO:0007669"/>
    <property type="project" value="TreeGrafter"/>
</dbReference>
<accession>A0A4Z1T4U3</accession>
<dbReference type="Proteomes" id="UP000315496">
    <property type="component" value="Chromosome 3"/>
</dbReference>
<evidence type="ECO:0000313" key="7">
    <source>
        <dbReference type="EMBL" id="TNJ27461.1"/>
    </source>
</evidence>
<comment type="subcellular location">
    <subcellularLocation>
        <location evidence="1">Cytoplasm</location>
    </subcellularLocation>
</comment>
<dbReference type="EMBL" id="VDLU01000003">
    <property type="protein sequence ID" value="TNJ27461.1"/>
    <property type="molecule type" value="Genomic_DNA"/>
</dbReference>
<keyword evidence="3" id="KW-0963">Cytoplasm</keyword>
<evidence type="ECO:0000256" key="5">
    <source>
        <dbReference type="ARBA" id="ARBA00023274"/>
    </source>
</evidence>
<evidence type="ECO:0000256" key="4">
    <source>
        <dbReference type="ARBA" id="ARBA00022980"/>
    </source>
</evidence>